<evidence type="ECO:0000256" key="1">
    <source>
        <dbReference type="SAM" id="SignalP"/>
    </source>
</evidence>
<reference evidence="2 3" key="1">
    <citation type="submission" date="2020-05" db="EMBL/GenBank/DDBJ databases">
        <title>FDA dAtabase for Regulatory Grade micrObial Sequences (FDA-ARGOS): Supporting development and validation of Infectious Disease Dx tests.</title>
        <authorList>
            <person name="Moreno J."/>
            <person name="Tallon L."/>
            <person name="Sadzewicz L."/>
            <person name="Zhao X."/>
            <person name="Vavikolanu K."/>
            <person name="Mehta A."/>
            <person name="Aluvathingal J."/>
            <person name="Nadendla S."/>
            <person name="Myers T."/>
            <person name="Yan Y."/>
            <person name="Sichtig H."/>
        </authorList>
    </citation>
    <scope>NUCLEOTIDE SEQUENCE [LARGE SCALE GENOMIC DNA]</scope>
    <source>
        <strain evidence="2 3">FDAARGOS_760</strain>
    </source>
</reference>
<evidence type="ECO:0000313" key="3">
    <source>
        <dbReference type="Proteomes" id="UP000500843"/>
    </source>
</evidence>
<dbReference type="AlphaFoldDB" id="A0A7D4GDJ6"/>
<organism evidence="2 3">
    <name type="scientific">Prevotella melaninogenica</name>
    <dbReference type="NCBI Taxonomy" id="28132"/>
    <lineage>
        <taxon>Bacteria</taxon>
        <taxon>Pseudomonadati</taxon>
        <taxon>Bacteroidota</taxon>
        <taxon>Bacteroidia</taxon>
        <taxon>Bacteroidales</taxon>
        <taxon>Prevotellaceae</taxon>
        <taxon>Prevotella</taxon>
    </lineage>
</organism>
<keyword evidence="1" id="KW-0732">Signal</keyword>
<dbReference type="RefSeq" id="WP_004360976.1">
    <property type="nucleotide sequence ID" value="NZ_CP054011.1"/>
</dbReference>
<gene>
    <name evidence="2" type="ORF">FIU21_11070</name>
</gene>
<name>A0A7D4GDJ6_9BACT</name>
<proteinExistence type="predicted"/>
<sequence>MNIRLYYQWTMAALLLTAVGCSNDDIQTANITNTDKETTEIALTSFVTGEESTTRTSLNYNTRDFYWETGDKIFVKDDANTFKQSSNTVSATNVLTFNFNMPGTYTNNKYRVYYPGANGTGNNVTIASEQEQNGPDNTLHFGVSGDCGSDEAIRQPNGQYKFKLKHAAAYLCFNPNYDHALTNVYVTKIEVTADKNIAGAYTLNTNGELTGSGNTKTIKLTPKASGSNDSFIMQNNASGTSCETGQMYMVIMPGRYKLTVKYYVKDKDTNVSGAITKTFGEFTYAPNGYYDMPATLSIRSYGDDYYMWDAKQEYWYGYKADQPKIENVPGTNFPTSSDADRWYNAATFPTAASNKAKDCPNINELFWYCKKGDPHWDNTTLWSVWGHLYTGGIWLKKASVIAQENSKTTAYLKTASPDDGQNRANKKVFETPPSQAVTQGTPSKLNDYFFLPAMGRYAGGKLFYFRTCGDYWTSTPYPYNSKISYNLHFDNGTLTVSNTSNWENGYKLWKTE</sequence>
<evidence type="ECO:0000313" key="2">
    <source>
        <dbReference type="EMBL" id="QKH89430.1"/>
    </source>
</evidence>
<evidence type="ECO:0008006" key="4">
    <source>
        <dbReference type="Google" id="ProtNLM"/>
    </source>
</evidence>
<protein>
    <recommendedName>
        <fullName evidence="4">Fimbrillin family protein</fullName>
    </recommendedName>
</protein>
<dbReference type="Proteomes" id="UP000500843">
    <property type="component" value="Chromosome 2"/>
</dbReference>
<accession>A0A7D4GDJ6</accession>
<feature type="chain" id="PRO_5028865103" description="Fimbrillin family protein" evidence="1">
    <location>
        <begin position="24"/>
        <end position="512"/>
    </location>
</feature>
<dbReference type="EMBL" id="CP054011">
    <property type="protein sequence ID" value="QKH89430.1"/>
    <property type="molecule type" value="Genomic_DNA"/>
</dbReference>
<dbReference type="PROSITE" id="PS51257">
    <property type="entry name" value="PROKAR_LIPOPROTEIN"/>
    <property type="match status" value="1"/>
</dbReference>
<feature type="signal peptide" evidence="1">
    <location>
        <begin position="1"/>
        <end position="23"/>
    </location>
</feature>